<protein>
    <submittedName>
        <fullName evidence="3">ATP/GTP-binding protein</fullName>
    </submittedName>
</protein>
<dbReference type="Proteomes" id="UP001596258">
    <property type="component" value="Unassembled WGS sequence"/>
</dbReference>
<keyword evidence="4" id="KW-1185">Reference proteome</keyword>
<accession>A0ABW1UC27</accession>
<reference evidence="4" key="1">
    <citation type="journal article" date="2019" name="Int. J. Syst. Evol. Microbiol.">
        <title>The Global Catalogue of Microorganisms (GCM) 10K type strain sequencing project: providing services to taxonomists for standard genome sequencing and annotation.</title>
        <authorList>
            <consortium name="The Broad Institute Genomics Platform"/>
            <consortium name="The Broad Institute Genome Sequencing Center for Infectious Disease"/>
            <person name="Wu L."/>
            <person name="Ma J."/>
        </authorList>
    </citation>
    <scope>NUCLEOTIDE SEQUENCE [LARGE SCALE GENOMIC DNA]</scope>
    <source>
        <strain evidence="4">CCM 8893</strain>
    </source>
</reference>
<dbReference type="InterPro" id="IPR027417">
    <property type="entry name" value="P-loop_NTPase"/>
</dbReference>
<dbReference type="SUPFAM" id="SSF52540">
    <property type="entry name" value="P-loop containing nucleoside triphosphate hydrolases"/>
    <property type="match status" value="1"/>
</dbReference>
<evidence type="ECO:0000259" key="1">
    <source>
        <dbReference type="Pfam" id="PF13304"/>
    </source>
</evidence>
<organism evidence="3 4">
    <name type="scientific">Levilactobacillus angrenensis</name>
    <dbReference type="NCBI Taxonomy" id="2486020"/>
    <lineage>
        <taxon>Bacteria</taxon>
        <taxon>Bacillati</taxon>
        <taxon>Bacillota</taxon>
        <taxon>Bacilli</taxon>
        <taxon>Lactobacillales</taxon>
        <taxon>Lactobacillaceae</taxon>
        <taxon>Levilactobacillus</taxon>
    </lineage>
</organism>
<dbReference type="Gene3D" id="3.40.50.300">
    <property type="entry name" value="P-loop containing nucleotide triphosphate hydrolases"/>
    <property type="match status" value="1"/>
</dbReference>
<evidence type="ECO:0000313" key="4">
    <source>
        <dbReference type="Proteomes" id="UP001596258"/>
    </source>
</evidence>
<evidence type="ECO:0000259" key="2">
    <source>
        <dbReference type="Pfam" id="PF13476"/>
    </source>
</evidence>
<evidence type="ECO:0000313" key="3">
    <source>
        <dbReference type="EMBL" id="MFC6290117.1"/>
    </source>
</evidence>
<dbReference type="EMBL" id="JBHSSO010000062">
    <property type="protein sequence ID" value="MFC6290117.1"/>
    <property type="molecule type" value="Genomic_DNA"/>
</dbReference>
<dbReference type="RefSeq" id="WP_125577416.1">
    <property type="nucleotide sequence ID" value="NZ_JBHSSO010000062.1"/>
</dbReference>
<gene>
    <name evidence="3" type="ORF">ACFP1M_08045</name>
</gene>
<name>A0ABW1UC27_9LACO</name>
<proteinExistence type="predicted"/>
<feature type="domain" description="ATPase AAA-type core" evidence="1">
    <location>
        <begin position="295"/>
        <end position="396"/>
    </location>
</feature>
<comment type="caution">
    <text evidence="3">The sequence shown here is derived from an EMBL/GenBank/DDBJ whole genome shotgun (WGS) entry which is preliminary data.</text>
</comment>
<dbReference type="Pfam" id="PF13304">
    <property type="entry name" value="AAA_21"/>
    <property type="match status" value="1"/>
</dbReference>
<dbReference type="Pfam" id="PF13476">
    <property type="entry name" value="AAA_23"/>
    <property type="match status" value="1"/>
</dbReference>
<dbReference type="PANTHER" id="PTHR40396:SF1">
    <property type="entry name" value="ATPASE AAA-TYPE CORE DOMAIN-CONTAINING PROTEIN"/>
    <property type="match status" value="1"/>
</dbReference>
<feature type="domain" description="Rad50/SbcC-type AAA" evidence="2">
    <location>
        <begin position="12"/>
        <end position="57"/>
    </location>
</feature>
<dbReference type="PANTHER" id="PTHR40396">
    <property type="entry name" value="ATPASE-LIKE PROTEIN"/>
    <property type="match status" value="1"/>
</dbReference>
<dbReference type="InterPro" id="IPR003959">
    <property type="entry name" value="ATPase_AAA_core"/>
</dbReference>
<dbReference type="InterPro" id="IPR038729">
    <property type="entry name" value="Rad50/SbcC_AAA"/>
</dbReference>
<sequence>MEMEDISMFTGLHLENYKSFRKVDIDLKKNKLPKKMIAIYGENGSGKSNIVSAFTSLSQSLDTVNNQANLAKLQKEIADSSEEDVTQITPKNVWLQLLRSGNVTNTYLPRIFADAGMIGSKAPVVLRYNFNIDGNTGYYRLVFNQSERGIYLAEESLYYLIKRSSGTLFKITGDADGKMNLQWSPSLFKKGAMLDLVENETQRLWGKNSFLAVFNSIQLDNNHQYLKDNVSANFLHVLERFNHVAFRGDNGASVNNFRLLLRNMLRGQILESAENQRILKTTEIALNKYFVPLYSDIYQVFYRTQGNSQDRLNYELFEKKRIGGENIEVPFRLESNGTKRLLDLFPLFLNAVHGETVIIDEIDQGIHDLLIDRLVDSIEEDIQGQLIFTTHDTQVMKELEPSAVYVIQSDVAGNKQVVSLSKNGKANIAAHNNIQKMYLNGYFAGIPYANDVDFEDILSDLQVPTDGE</sequence>